<accession>A0A6C0IVS0</accession>
<organism evidence="1">
    <name type="scientific">viral metagenome</name>
    <dbReference type="NCBI Taxonomy" id="1070528"/>
    <lineage>
        <taxon>unclassified sequences</taxon>
        <taxon>metagenomes</taxon>
        <taxon>organismal metagenomes</taxon>
    </lineage>
</organism>
<proteinExistence type="predicted"/>
<dbReference type="AlphaFoldDB" id="A0A6C0IVS0"/>
<reference evidence="1" key="1">
    <citation type="journal article" date="2020" name="Nature">
        <title>Giant virus diversity and host interactions through global metagenomics.</title>
        <authorList>
            <person name="Schulz F."/>
            <person name="Roux S."/>
            <person name="Paez-Espino D."/>
            <person name="Jungbluth S."/>
            <person name="Walsh D.A."/>
            <person name="Denef V.J."/>
            <person name="McMahon K.D."/>
            <person name="Konstantinidis K.T."/>
            <person name="Eloe-Fadrosh E.A."/>
            <person name="Kyrpides N.C."/>
            <person name="Woyke T."/>
        </authorList>
    </citation>
    <scope>NUCLEOTIDE SEQUENCE</scope>
    <source>
        <strain evidence="1">GVMAG-M-3300024302-11</strain>
    </source>
</reference>
<evidence type="ECO:0000313" key="1">
    <source>
        <dbReference type="EMBL" id="QHT96640.1"/>
    </source>
</evidence>
<sequence>MNNDLVFNDINMDAYNALCGYENISSVVYNRLLSDAMELYRNNKSLDNMDYTKVKDMTKSDILVGAYEFLKYKWLENIESYSVLTDKNARIIDGTNRYFGQVLSILNIPIIINWLYSLNNSHGSVQIGFKTPEAILIKLFIRGKTCDDICRASYISNDFTYFFESLKKLSMKLEHFDYWIEDDRSKTNWNAIKIYLMSTEKTIYGKTIAVELQLISPQMFIIKNQSTNHKSYERLRLARDLNVLDIYKSLDYDFNDMCNNLKLNDNMIELMETVLSLGNFIETPGKFVNDNSDNIHEIGTYHQNSSVFLDELDNNLLIFGSYQKTPETKFQIVNKKLLCVGSCNHYLTKQRIKLCPLKIIIKFIGDSILLQLSPSKDCGWCKIHKGQTIAFNKNKQIWIRNKIFADNIYFNKDIEYLINENVNANATHELIIKINNNKTSYEIDGKSILSNISLDGAEIIDQGYFHFGLCCWDEDLLATILSIEITPLKN</sequence>
<name>A0A6C0IVS0_9ZZZZ</name>
<dbReference type="EMBL" id="MN740261">
    <property type="protein sequence ID" value="QHT96640.1"/>
    <property type="molecule type" value="Genomic_DNA"/>
</dbReference>
<protein>
    <submittedName>
        <fullName evidence="1">Uncharacterized protein</fullName>
    </submittedName>
</protein>